<evidence type="ECO:0000313" key="2">
    <source>
        <dbReference type="EMBL" id="SEL13746.1"/>
    </source>
</evidence>
<dbReference type="Proteomes" id="UP000186015">
    <property type="component" value="Unassembled WGS sequence"/>
</dbReference>
<protein>
    <submittedName>
        <fullName evidence="2">Uncharacterized protein</fullName>
    </submittedName>
</protein>
<proteinExistence type="predicted"/>
<reference evidence="2 3" key="1">
    <citation type="submission" date="2016-10" db="EMBL/GenBank/DDBJ databases">
        <authorList>
            <person name="de Groot N.N."/>
        </authorList>
    </citation>
    <scope>NUCLEOTIDE SEQUENCE [LARGE SCALE GENOMIC DNA]</scope>
    <source>
        <strain evidence="2 3">KH2T6</strain>
    </source>
</reference>
<evidence type="ECO:0000256" key="1">
    <source>
        <dbReference type="SAM" id="Coils"/>
    </source>
</evidence>
<name>A0A1H7MQZ5_RUMAL</name>
<gene>
    <name evidence="2" type="ORF">SAMN05216469_112111</name>
</gene>
<organism evidence="2 3">
    <name type="scientific">Ruminococcus albus</name>
    <dbReference type="NCBI Taxonomy" id="1264"/>
    <lineage>
        <taxon>Bacteria</taxon>
        <taxon>Bacillati</taxon>
        <taxon>Bacillota</taxon>
        <taxon>Clostridia</taxon>
        <taxon>Eubacteriales</taxon>
        <taxon>Oscillospiraceae</taxon>
        <taxon>Ruminococcus</taxon>
    </lineage>
</organism>
<dbReference type="EMBL" id="FOAT01000012">
    <property type="protein sequence ID" value="SEL13746.1"/>
    <property type="molecule type" value="Genomic_DNA"/>
</dbReference>
<dbReference type="AlphaFoldDB" id="A0A1H7MQZ5"/>
<dbReference type="RefSeq" id="WP_170844300.1">
    <property type="nucleotide sequence ID" value="NZ_FOAT01000012.1"/>
</dbReference>
<evidence type="ECO:0000313" key="3">
    <source>
        <dbReference type="Proteomes" id="UP000186015"/>
    </source>
</evidence>
<sequence length="50" mass="5505">MTEVALFILGCALGAPLGFSICALAAANGRKEAERTIRRLERESKKRKEE</sequence>
<feature type="coiled-coil region" evidence="1">
    <location>
        <begin position="23"/>
        <end position="50"/>
    </location>
</feature>
<accession>A0A1H7MQZ5</accession>
<keyword evidence="1" id="KW-0175">Coiled coil</keyword>